<dbReference type="InterPro" id="IPR047057">
    <property type="entry name" value="MerR_fam"/>
</dbReference>
<dbReference type="GO" id="GO:0003700">
    <property type="term" value="F:DNA-binding transcription factor activity"/>
    <property type="evidence" value="ECO:0007669"/>
    <property type="project" value="InterPro"/>
</dbReference>
<dbReference type="PANTHER" id="PTHR30204">
    <property type="entry name" value="REDOX-CYCLING DRUG-SENSING TRANSCRIPTIONAL ACTIVATOR SOXR"/>
    <property type="match status" value="1"/>
</dbReference>
<feature type="coiled-coil region" evidence="2">
    <location>
        <begin position="100"/>
        <end position="137"/>
    </location>
</feature>
<protein>
    <submittedName>
        <fullName evidence="4">HTH-type transcriptional regulator ZntR</fullName>
    </submittedName>
</protein>
<sequence>MAVTNVSGSSPVPATYTITELAREFDVTPRAIRFYEDQGLLSPERAGPGGRTRVYNGRERTRLKLTLRGKRLGLTLNEIREILDLYESPRDSAPQLERFLDALGGHRAALERQLEDLQAQLAEIDQHEKQCKALLDAQRARAGGPSKHETA</sequence>
<keyword evidence="2" id="KW-0175">Coiled coil</keyword>
<gene>
    <name evidence="4" type="primary">zntR_2</name>
    <name evidence="4" type="ORF">LMG31506_01896</name>
</gene>
<dbReference type="SMART" id="SM00422">
    <property type="entry name" value="HTH_MERR"/>
    <property type="match status" value="1"/>
</dbReference>
<dbReference type="InterPro" id="IPR000551">
    <property type="entry name" value="MerR-type_HTH_dom"/>
</dbReference>
<dbReference type="Pfam" id="PF13411">
    <property type="entry name" value="MerR_1"/>
    <property type="match status" value="1"/>
</dbReference>
<organism evidence="4 5">
    <name type="scientific">Cupriavidus yeoncheonensis</name>
    <dbReference type="NCBI Taxonomy" id="1462994"/>
    <lineage>
        <taxon>Bacteria</taxon>
        <taxon>Pseudomonadati</taxon>
        <taxon>Pseudomonadota</taxon>
        <taxon>Betaproteobacteria</taxon>
        <taxon>Burkholderiales</taxon>
        <taxon>Burkholderiaceae</taxon>
        <taxon>Cupriavidus</taxon>
    </lineage>
</organism>
<name>A0A916ISS3_9BURK</name>
<dbReference type="AlphaFoldDB" id="A0A916ISS3"/>
<dbReference type="RefSeq" id="WP_211946885.1">
    <property type="nucleotide sequence ID" value="NZ_CAJPUY010000006.1"/>
</dbReference>
<evidence type="ECO:0000256" key="2">
    <source>
        <dbReference type="SAM" id="Coils"/>
    </source>
</evidence>
<accession>A0A916ISS3</accession>
<keyword evidence="1" id="KW-0238">DNA-binding</keyword>
<feature type="domain" description="HTH merR-type" evidence="3">
    <location>
        <begin position="15"/>
        <end position="85"/>
    </location>
</feature>
<comment type="caution">
    <text evidence="4">The sequence shown here is derived from an EMBL/GenBank/DDBJ whole genome shotgun (WGS) entry which is preliminary data.</text>
</comment>
<dbReference type="InterPro" id="IPR009061">
    <property type="entry name" value="DNA-bd_dom_put_sf"/>
</dbReference>
<keyword evidence="5" id="KW-1185">Reference proteome</keyword>
<evidence type="ECO:0000256" key="1">
    <source>
        <dbReference type="ARBA" id="ARBA00023125"/>
    </source>
</evidence>
<dbReference type="PROSITE" id="PS50937">
    <property type="entry name" value="HTH_MERR_2"/>
    <property type="match status" value="1"/>
</dbReference>
<dbReference type="CDD" id="cd04776">
    <property type="entry name" value="HTH_GnyR"/>
    <property type="match status" value="1"/>
</dbReference>
<dbReference type="EMBL" id="CAJPUY010000006">
    <property type="protein sequence ID" value="CAG2138066.1"/>
    <property type="molecule type" value="Genomic_DNA"/>
</dbReference>
<dbReference type="SUPFAM" id="SSF46955">
    <property type="entry name" value="Putative DNA-binding domain"/>
    <property type="match status" value="1"/>
</dbReference>
<dbReference type="Gene3D" id="1.10.1660.10">
    <property type="match status" value="1"/>
</dbReference>
<evidence type="ECO:0000259" key="3">
    <source>
        <dbReference type="PROSITE" id="PS50937"/>
    </source>
</evidence>
<evidence type="ECO:0000313" key="4">
    <source>
        <dbReference type="EMBL" id="CAG2138066.1"/>
    </source>
</evidence>
<dbReference type="PANTHER" id="PTHR30204:SF58">
    <property type="entry name" value="HTH-TYPE TRANSCRIPTIONAL REGULATOR YFMP"/>
    <property type="match status" value="1"/>
</dbReference>
<proteinExistence type="predicted"/>
<dbReference type="GO" id="GO:0003677">
    <property type="term" value="F:DNA binding"/>
    <property type="evidence" value="ECO:0007669"/>
    <property type="project" value="UniProtKB-KW"/>
</dbReference>
<dbReference type="Proteomes" id="UP000672934">
    <property type="component" value="Unassembled WGS sequence"/>
</dbReference>
<evidence type="ECO:0000313" key="5">
    <source>
        <dbReference type="Proteomes" id="UP000672934"/>
    </source>
</evidence>
<reference evidence="4" key="1">
    <citation type="submission" date="2021-03" db="EMBL/GenBank/DDBJ databases">
        <authorList>
            <person name="Peeters C."/>
        </authorList>
    </citation>
    <scope>NUCLEOTIDE SEQUENCE</scope>
    <source>
        <strain evidence="4">LMG 31506</strain>
    </source>
</reference>